<dbReference type="VEuPathDB" id="FungiDB:ACLA_048880"/>
<feature type="compositionally biased region" description="Pro residues" evidence="1">
    <location>
        <begin position="719"/>
        <end position="728"/>
    </location>
</feature>
<dbReference type="KEGG" id="act:ACLA_048880"/>
<dbReference type="AlphaFoldDB" id="A1CHR1"/>
<dbReference type="OMA" id="PRDLIKG"/>
<feature type="compositionally biased region" description="Gly residues" evidence="1">
    <location>
        <begin position="216"/>
        <end position="225"/>
    </location>
</feature>
<dbReference type="HOGENOM" id="CLU_301669_0_0_1"/>
<evidence type="ECO:0000256" key="3">
    <source>
        <dbReference type="SAM" id="SignalP"/>
    </source>
</evidence>
<feature type="chain" id="PRO_5002633135" evidence="3">
    <location>
        <begin position="21"/>
        <end position="990"/>
    </location>
</feature>
<feature type="region of interest" description="Disordered" evidence="1">
    <location>
        <begin position="332"/>
        <end position="359"/>
    </location>
</feature>
<feature type="compositionally biased region" description="Gly residues" evidence="1">
    <location>
        <begin position="340"/>
        <end position="353"/>
    </location>
</feature>
<sequence>MKGLVGGIPLALLVAAVANGQAVGKRHAGGPGTVIGGPSGEDGGNSAGIGFDSTYSSTVNEAYKDDHSFDLKNHVVTPPYPAMPGFRKRGDRGGVAIGGPSGNDGGNSADIEFDSDYSSAVNEAYKDDHSFDLENHIVTPPVPPIAGFRKRGDRGGTAIGGPSGNDGGNSADVDFKSLYSSAVSESYEDDHSWDIDNKIITPPAPPMPGFRKRGHGGGTAIGGPSGADEGNSAGIGLNSKYSSTVTESYKDDHSVDIKNHIVTPPPPPFGHPGFRKRGGRGGIAIGGPSGDDGGNSADIKFDNDYLSEINESYKDDHSFDLDNKIITPPAIPGFRKRGGRGGVAIGGPSGDDGGNSADIKFDNDYLSEVNESYKDDHSFDLDNKIITPPAIPGFRRRGDGGNSVGPSHKGEGEEKEEKDDTPGAIRGPVGDDGGSSADLDFDDTYTSRIDESYEDNHSFDLKNHVVTPPHRPMMPFVKRVGPTAIGGPSGNDEGNSANIEFDSDYSSVINEDYKDDHSFSSDNTIVTPPVVHPPPLPHGPGFGGSPGGPPAPGLGGGPGGFPAVPHPSAPAQPHAPGFGGSPGGFPELGHPSVPSQPQIPGFGGGPGGPPATGSQPPHTPGIGGGPGGPPVAPHPSAPAQPHAPGFGGSPGGFPELGHPPVPSQPQVPGSGGPGGPHEPGHPSNHAPSSSKPCSTATVRETITRVVTDDNHKPTAPAFPHHPPQPSVPSIPGHGLNPSVPSVPNHTSAPVPTAVSPTGEPSVPGHGHHDPGFSKPEAASTPCPTHKSEGSHAAPSHPAHPVHEPGFSKPPAHNTPCPSGCQGSHVVPTAPSYPVHQPTVAAPEGGVPSAPSFSIPTGGYSNPQGSFGSPSSPSYPAHVSVPHSGVHAEPSASHQYASTSTVTVSRPSSFAVVPVHVPSAAASASATTPLLQRPSAADPWSNPDPSVFPHARPSATPSSSPLFTGAAGRLVPAAGVMSAVAGLVAVLAFAL</sequence>
<keyword evidence="2" id="KW-0472">Membrane</keyword>
<organism evidence="4 5">
    <name type="scientific">Aspergillus clavatus (strain ATCC 1007 / CBS 513.65 / DSM 816 / NCTC 3887 / NRRL 1 / QM 1276 / 107)</name>
    <dbReference type="NCBI Taxonomy" id="344612"/>
    <lineage>
        <taxon>Eukaryota</taxon>
        <taxon>Fungi</taxon>
        <taxon>Dikarya</taxon>
        <taxon>Ascomycota</taxon>
        <taxon>Pezizomycotina</taxon>
        <taxon>Eurotiomycetes</taxon>
        <taxon>Eurotiomycetidae</taxon>
        <taxon>Eurotiales</taxon>
        <taxon>Aspergillaceae</taxon>
        <taxon>Aspergillus</taxon>
        <taxon>Aspergillus subgen. Fumigati</taxon>
    </lineage>
</organism>
<feature type="region of interest" description="Disordered" evidence="1">
    <location>
        <begin position="516"/>
        <end position="899"/>
    </location>
</feature>
<accession>A1CHR1</accession>
<evidence type="ECO:0000256" key="1">
    <source>
        <dbReference type="SAM" id="MobiDB-lite"/>
    </source>
</evidence>
<proteinExistence type="predicted"/>
<evidence type="ECO:0000256" key="2">
    <source>
        <dbReference type="SAM" id="Phobius"/>
    </source>
</evidence>
<name>A1CHR1_ASPCL</name>
<evidence type="ECO:0000313" key="5">
    <source>
        <dbReference type="Proteomes" id="UP000006701"/>
    </source>
</evidence>
<feature type="region of interest" description="Disordered" evidence="1">
    <location>
        <begin position="380"/>
        <end position="442"/>
    </location>
</feature>
<keyword evidence="5" id="KW-1185">Reference proteome</keyword>
<evidence type="ECO:0000313" key="4">
    <source>
        <dbReference type="EMBL" id="EAW10416.1"/>
    </source>
</evidence>
<feature type="compositionally biased region" description="Polar residues" evidence="1">
    <location>
        <begin position="685"/>
        <end position="700"/>
    </location>
</feature>
<dbReference type="Proteomes" id="UP000006701">
    <property type="component" value="Unassembled WGS sequence"/>
</dbReference>
<feature type="region of interest" description="Disordered" evidence="1">
    <location>
        <begin position="922"/>
        <end position="954"/>
    </location>
</feature>
<feature type="region of interest" description="Disordered" evidence="1">
    <location>
        <begin position="202"/>
        <end position="235"/>
    </location>
</feature>
<feature type="region of interest" description="Disordered" evidence="1">
    <location>
        <begin position="25"/>
        <end position="49"/>
    </location>
</feature>
<feature type="compositionally biased region" description="Pro residues" evidence="1">
    <location>
        <begin position="627"/>
        <end position="638"/>
    </location>
</feature>
<feature type="compositionally biased region" description="Gly residues" evidence="1">
    <location>
        <begin position="29"/>
        <end position="47"/>
    </location>
</feature>
<dbReference type="RefSeq" id="XP_001271842.1">
    <property type="nucleotide sequence ID" value="XM_001271841.1"/>
</dbReference>
<gene>
    <name evidence="4" type="ORF">ACLA_048880</name>
</gene>
<keyword evidence="3" id="KW-0732">Signal</keyword>
<keyword evidence="2" id="KW-1133">Transmembrane helix</keyword>
<protein>
    <submittedName>
        <fullName evidence="4">GPI anchored protein, putative</fullName>
    </submittedName>
</protein>
<dbReference type="EMBL" id="DS027054">
    <property type="protein sequence ID" value="EAW10416.1"/>
    <property type="molecule type" value="Genomic_DNA"/>
</dbReference>
<dbReference type="eggNOG" id="KOG1216">
    <property type="taxonomic scope" value="Eukaryota"/>
</dbReference>
<feature type="compositionally biased region" description="Polar residues" evidence="1">
    <location>
        <begin position="738"/>
        <end position="749"/>
    </location>
</feature>
<dbReference type="OrthoDB" id="4366934at2759"/>
<feature type="region of interest" description="Disordered" evidence="1">
    <location>
        <begin position="84"/>
        <end position="111"/>
    </location>
</feature>
<feature type="compositionally biased region" description="Low complexity" evidence="1">
    <location>
        <begin position="860"/>
        <end position="875"/>
    </location>
</feature>
<feature type="compositionally biased region" description="Gly residues" evidence="1">
    <location>
        <begin position="280"/>
        <end position="293"/>
    </location>
</feature>
<feature type="signal peptide" evidence="3">
    <location>
        <begin position="1"/>
        <end position="20"/>
    </location>
</feature>
<feature type="region of interest" description="Disordered" evidence="1">
    <location>
        <begin position="262"/>
        <end position="297"/>
    </location>
</feature>
<feature type="transmembrane region" description="Helical" evidence="2">
    <location>
        <begin position="969"/>
        <end position="989"/>
    </location>
</feature>
<reference evidence="4 5" key="1">
    <citation type="journal article" date="2008" name="PLoS Genet.">
        <title>Genomic islands in the pathogenic filamentous fungus Aspergillus fumigatus.</title>
        <authorList>
            <person name="Fedorova N.D."/>
            <person name="Khaldi N."/>
            <person name="Joardar V.S."/>
            <person name="Maiti R."/>
            <person name="Amedeo P."/>
            <person name="Anderson M.J."/>
            <person name="Crabtree J."/>
            <person name="Silva J.C."/>
            <person name="Badger J.H."/>
            <person name="Albarraq A."/>
            <person name="Angiuoli S."/>
            <person name="Bussey H."/>
            <person name="Bowyer P."/>
            <person name="Cotty P.J."/>
            <person name="Dyer P.S."/>
            <person name="Egan A."/>
            <person name="Galens K."/>
            <person name="Fraser-Liggett C.M."/>
            <person name="Haas B.J."/>
            <person name="Inman J.M."/>
            <person name="Kent R."/>
            <person name="Lemieux S."/>
            <person name="Malavazi I."/>
            <person name="Orvis J."/>
            <person name="Roemer T."/>
            <person name="Ronning C.M."/>
            <person name="Sundaram J.P."/>
            <person name="Sutton G."/>
            <person name="Turner G."/>
            <person name="Venter J.C."/>
            <person name="White O.R."/>
            <person name="Whitty B.R."/>
            <person name="Youngman P."/>
            <person name="Wolfe K.H."/>
            <person name="Goldman G.H."/>
            <person name="Wortman J.R."/>
            <person name="Jiang B."/>
            <person name="Denning D.W."/>
            <person name="Nierman W.C."/>
        </authorList>
    </citation>
    <scope>NUCLEOTIDE SEQUENCE [LARGE SCALE GENOMIC DNA]</scope>
    <source>
        <strain evidence="5">ATCC 1007 / CBS 513.65 / DSM 816 / NCTC 3887 / NRRL 1</strain>
    </source>
</reference>
<keyword evidence="2" id="KW-0812">Transmembrane</keyword>
<dbReference type="GeneID" id="4704048"/>
<feature type="compositionally biased region" description="Gly residues" evidence="1">
    <location>
        <begin position="93"/>
        <end position="105"/>
    </location>
</feature>